<keyword evidence="2" id="KW-0808">Transferase</keyword>
<dbReference type="PROSITE" id="PS01148">
    <property type="entry name" value="UPF0033"/>
    <property type="match status" value="1"/>
</dbReference>
<evidence type="ECO:0000313" key="3">
    <source>
        <dbReference type="Proteomes" id="UP000067444"/>
    </source>
</evidence>
<dbReference type="KEGG" id="otm:OSB_17660"/>
<sequence length="75" mass="8206">MKDIVDARGLMCPLPVLKLGKVMRGVPVGTVVTLWADDPIAVIDIPHFCVEAGHRLVSQTDDGAHQIYVIERVTK</sequence>
<dbReference type="EMBL" id="CP012160">
    <property type="protein sequence ID" value="AKS46311.1"/>
    <property type="molecule type" value="Genomic_DNA"/>
</dbReference>
<proteinExistence type="inferred from homology"/>
<dbReference type="RefSeq" id="WP_049834618.1">
    <property type="nucleotide sequence ID" value="NZ_CP012160.1"/>
</dbReference>
<evidence type="ECO:0000256" key="1">
    <source>
        <dbReference type="ARBA" id="ARBA00008984"/>
    </source>
</evidence>
<dbReference type="AlphaFoldDB" id="A0A0K0Y5Z2"/>
<dbReference type="Proteomes" id="UP000067444">
    <property type="component" value="Chromosome"/>
</dbReference>
<organism evidence="2 3">
    <name type="scientific">Octadecabacter temperatus</name>
    <dbReference type="NCBI Taxonomy" id="1458307"/>
    <lineage>
        <taxon>Bacteria</taxon>
        <taxon>Pseudomonadati</taxon>
        <taxon>Pseudomonadota</taxon>
        <taxon>Alphaproteobacteria</taxon>
        <taxon>Rhodobacterales</taxon>
        <taxon>Roseobacteraceae</taxon>
        <taxon>Octadecabacter</taxon>
    </lineage>
</organism>
<reference evidence="2 3" key="1">
    <citation type="journal article" date="2015" name="Genome Announc.">
        <title>Closed Genome Sequence of Octadecabacter temperatus SB1, the First Mesophilic Species of the Genus Octadecabacter.</title>
        <authorList>
            <person name="Voget S."/>
            <person name="Billerbeck S."/>
            <person name="Simon M."/>
            <person name="Daniel R."/>
        </authorList>
    </citation>
    <scope>NUCLEOTIDE SEQUENCE [LARGE SCALE GENOMIC DNA]</scope>
    <source>
        <strain evidence="2 3">SB1</strain>
    </source>
</reference>
<dbReference type="STRING" id="1458307.OSB_17660"/>
<dbReference type="GO" id="GO:0016740">
    <property type="term" value="F:transferase activity"/>
    <property type="evidence" value="ECO:0007669"/>
    <property type="project" value="UniProtKB-KW"/>
</dbReference>
<name>A0A0K0Y5Z2_9RHOB</name>
<gene>
    <name evidence="2" type="primary">tusA</name>
    <name evidence="2" type="ORF">OSB_17660</name>
</gene>
<keyword evidence="3" id="KW-1185">Reference proteome</keyword>
<dbReference type="PATRIC" id="fig|1458307.3.peg.1777"/>
<dbReference type="CDD" id="cd00291">
    <property type="entry name" value="SirA_YedF_YeeD"/>
    <property type="match status" value="1"/>
</dbReference>
<dbReference type="InterPro" id="IPR036868">
    <property type="entry name" value="TusA-like_sf"/>
</dbReference>
<dbReference type="PANTHER" id="PTHR33279">
    <property type="entry name" value="SULFUR CARRIER PROTEIN YEDF-RELATED"/>
    <property type="match status" value="1"/>
</dbReference>
<dbReference type="SUPFAM" id="SSF64307">
    <property type="entry name" value="SirA-like"/>
    <property type="match status" value="1"/>
</dbReference>
<accession>A0A0K0Y5Z2</accession>
<dbReference type="EC" id="2.8.1.-" evidence="2"/>
<dbReference type="Gene3D" id="3.30.110.40">
    <property type="entry name" value="TusA-like domain"/>
    <property type="match status" value="1"/>
</dbReference>
<evidence type="ECO:0000313" key="2">
    <source>
        <dbReference type="EMBL" id="AKS46311.1"/>
    </source>
</evidence>
<protein>
    <submittedName>
        <fullName evidence="2">Sulfurtransferase TusA</fullName>
        <ecNumber evidence="2">2.8.1.-</ecNumber>
    </submittedName>
</protein>
<dbReference type="InterPro" id="IPR001455">
    <property type="entry name" value="TusA-like"/>
</dbReference>
<dbReference type="OrthoDB" id="9797551at2"/>
<dbReference type="PANTHER" id="PTHR33279:SF2">
    <property type="entry name" value="SULFUR CARRIER PROTEIN TUSA"/>
    <property type="match status" value="1"/>
</dbReference>
<comment type="similarity">
    <text evidence="1">Belongs to the sulfur carrier protein TusA family.</text>
</comment>
<dbReference type="Pfam" id="PF01206">
    <property type="entry name" value="TusA"/>
    <property type="match status" value="1"/>
</dbReference>